<name>A0A843X1E7_COLES</name>
<dbReference type="InterPro" id="IPR008728">
    <property type="entry name" value="Elongator_complex_protein_4"/>
</dbReference>
<protein>
    <recommendedName>
        <fullName evidence="5">Elongator complex protein 4</fullName>
    </recommendedName>
</protein>
<feature type="region of interest" description="Disordered" evidence="9">
    <location>
        <begin position="1"/>
        <end position="38"/>
    </location>
</feature>
<evidence type="ECO:0000256" key="1">
    <source>
        <dbReference type="ARBA" id="ARBA00004123"/>
    </source>
</evidence>
<dbReference type="GO" id="GO:0033588">
    <property type="term" value="C:elongator holoenzyme complex"/>
    <property type="evidence" value="ECO:0007669"/>
    <property type="project" value="InterPro"/>
</dbReference>
<evidence type="ECO:0000256" key="4">
    <source>
        <dbReference type="ARBA" id="ARBA00007573"/>
    </source>
</evidence>
<proteinExistence type="inferred from homology"/>
<evidence type="ECO:0000256" key="9">
    <source>
        <dbReference type="SAM" id="MobiDB-lite"/>
    </source>
</evidence>
<evidence type="ECO:0000256" key="2">
    <source>
        <dbReference type="ARBA" id="ARBA00004496"/>
    </source>
</evidence>
<keyword evidence="7" id="KW-0819">tRNA processing</keyword>
<evidence type="ECO:0000256" key="7">
    <source>
        <dbReference type="ARBA" id="ARBA00022694"/>
    </source>
</evidence>
<evidence type="ECO:0000256" key="8">
    <source>
        <dbReference type="ARBA" id="ARBA00023242"/>
    </source>
</evidence>
<dbReference type="Pfam" id="PF05625">
    <property type="entry name" value="PAXNEB"/>
    <property type="match status" value="1"/>
</dbReference>
<comment type="pathway">
    <text evidence="3">tRNA modification; 5-methoxycarbonylmethyl-2-thiouridine-tRNA biosynthesis.</text>
</comment>
<keyword evidence="8" id="KW-0539">Nucleus</keyword>
<feature type="compositionally biased region" description="Gly residues" evidence="9">
    <location>
        <begin position="159"/>
        <end position="170"/>
    </location>
</feature>
<dbReference type="AlphaFoldDB" id="A0A843X1E7"/>
<reference evidence="10" key="1">
    <citation type="submission" date="2017-07" db="EMBL/GenBank/DDBJ databases">
        <title>Taro Niue Genome Assembly and Annotation.</title>
        <authorList>
            <person name="Atibalentja N."/>
            <person name="Keating K."/>
            <person name="Fields C.J."/>
        </authorList>
    </citation>
    <scope>NUCLEOTIDE SEQUENCE</scope>
    <source>
        <strain evidence="10">Niue_2</strain>
        <tissue evidence="10">Leaf</tissue>
    </source>
</reference>
<comment type="similarity">
    <text evidence="4">Belongs to the ELP4 family.</text>
</comment>
<dbReference type="GO" id="GO:0008023">
    <property type="term" value="C:transcription elongation factor complex"/>
    <property type="evidence" value="ECO:0007669"/>
    <property type="project" value="TreeGrafter"/>
</dbReference>
<organism evidence="10 11">
    <name type="scientific">Colocasia esculenta</name>
    <name type="common">Wild taro</name>
    <name type="synonym">Arum esculentum</name>
    <dbReference type="NCBI Taxonomy" id="4460"/>
    <lineage>
        <taxon>Eukaryota</taxon>
        <taxon>Viridiplantae</taxon>
        <taxon>Streptophyta</taxon>
        <taxon>Embryophyta</taxon>
        <taxon>Tracheophyta</taxon>
        <taxon>Spermatophyta</taxon>
        <taxon>Magnoliopsida</taxon>
        <taxon>Liliopsida</taxon>
        <taxon>Araceae</taxon>
        <taxon>Aroideae</taxon>
        <taxon>Colocasieae</taxon>
        <taxon>Colocasia</taxon>
    </lineage>
</organism>
<comment type="subcellular location">
    <subcellularLocation>
        <location evidence="2">Cytoplasm</location>
    </subcellularLocation>
    <subcellularLocation>
        <location evidence="1">Nucleus</location>
    </subcellularLocation>
</comment>
<dbReference type="PROSITE" id="PS51257">
    <property type="entry name" value="PROKAR_LIPOPROTEIN"/>
    <property type="match status" value="1"/>
</dbReference>
<comment type="caution">
    <text evidence="10">The sequence shown here is derived from an EMBL/GenBank/DDBJ whole genome shotgun (WGS) entry which is preliminary data.</text>
</comment>
<dbReference type="PANTHER" id="PTHR12896">
    <property type="entry name" value="PAX6 NEIGHBOR PROTEIN PAXNEB"/>
    <property type="match status" value="1"/>
</dbReference>
<evidence type="ECO:0000256" key="5">
    <source>
        <dbReference type="ARBA" id="ARBA00020265"/>
    </source>
</evidence>
<dbReference type="OrthoDB" id="289162at2759"/>
<evidence type="ECO:0000313" key="11">
    <source>
        <dbReference type="Proteomes" id="UP000652761"/>
    </source>
</evidence>
<dbReference type="EMBL" id="NMUH01004816">
    <property type="protein sequence ID" value="MQM10905.1"/>
    <property type="molecule type" value="Genomic_DNA"/>
</dbReference>
<dbReference type="Proteomes" id="UP000652761">
    <property type="component" value="Unassembled WGS sequence"/>
</dbReference>
<sequence>MERRDASSSGGAATLSSCPCSSSISAPERGAPRKPAMAAAASSFRRNLNPSASWSSASMGVTGPGIKRGLNAAAYISSGIPDLDVSSVILGGGFLLGSLVMIMEDTEAPHHLLLLRNFMAQGLVHRQPLLFASTAEPRAFLGTLPSPMPPPSLPTESTKGGGPASPGLGGRPSAATPEVCWQSHLCCACRPEKLASRSLDAGVSVGVQGWTLTPPQRHGD</sequence>
<evidence type="ECO:0000256" key="3">
    <source>
        <dbReference type="ARBA" id="ARBA00005043"/>
    </source>
</evidence>
<dbReference type="PANTHER" id="PTHR12896:SF1">
    <property type="entry name" value="ELONGATOR COMPLEX PROTEIN 4"/>
    <property type="match status" value="1"/>
</dbReference>
<dbReference type="UniPathway" id="UPA00988"/>
<dbReference type="Gene3D" id="3.40.50.300">
    <property type="entry name" value="P-loop containing nucleotide triphosphate hydrolases"/>
    <property type="match status" value="1"/>
</dbReference>
<accession>A0A843X1E7</accession>
<dbReference type="GO" id="GO:0005737">
    <property type="term" value="C:cytoplasm"/>
    <property type="evidence" value="ECO:0007669"/>
    <property type="project" value="UniProtKB-SubCell"/>
</dbReference>
<gene>
    <name evidence="10" type="ORF">Taro_043800</name>
</gene>
<evidence type="ECO:0000313" key="10">
    <source>
        <dbReference type="EMBL" id="MQM10905.1"/>
    </source>
</evidence>
<feature type="compositionally biased region" description="Low complexity" evidence="9">
    <location>
        <begin position="7"/>
        <end position="25"/>
    </location>
</feature>
<keyword evidence="6" id="KW-0963">Cytoplasm</keyword>
<dbReference type="GO" id="GO:0002098">
    <property type="term" value="P:tRNA wobble uridine modification"/>
    <property type="evidence" value="ECO:0007669"/>
    <property type="project" value="InterPro"/>
</dbReference>
<dbReference type="InterPro" id="IPR027417">
    <property type="entry name" value="P-loop_NTPase"/>
</dbReference>
<keyword evidence="11" id="KW-1185">Reference proteome</keyword>
<feature type="region of interest" description="Disordered" evidence="9">
    <location>
        <begin position="144"/>
        <end position="173"/>
    </location>
</feature>
<evidence type="ECO:0000256" key="6">
    <source>
        <dbReference type="ARBA" id="ARBA00022490"/>
    </source>
</evidence>